<dbReference type="PANTHER" id="PTHR19372">
    <property type="entry name" value="SULFITE REDUCTASE"/>
    <property type="match status" value="1"/>
</dbReference>
<evidence type="ECO:0000259" key="6">
    <source>
        <dbReference type="Pfam" id="PF03404"/>
    </source>
</evidence>
<dbReference type="Gene3D" id="3.90.420.10">
    <property type="entry name" value="Oxidoreductase, molybdopterin-binding domain"/>
    <property type="match status" value="1"/>
</dbReference>
<evidence type="ECO:0000256" key="1">
    <source>
        <dbReference type="ARBA" id="ARBA00001924"/>
    </source>
</evidence>
<dbReference type="InterPro" id="IPR008335">
    <property type="entry name" value="Mopterin_OxRdtase_euk"/>
</dbReference>
<dbReference type="RefSeq" id="WP_283371683.1">
    <property type="nucleotide sequence ID" value="NZ_JASHID010000022.1"/>
</dbReference>
<dbReference type="InterPro" id="IPR005066">
    <property type="entry name" value="MoCF_OxRdtse_dimer"/>
</dbReference>
<dbReference type="EC" id="1.8.2.1" evidence="7"/>
<gene>
    <name evidence="7" type="primary">soxC</name>
    <name evidence="7" type="ORF">QM480_21685</name>
</gene>
<evidence type="ECO:0000313" key="7">
    <source>
        <dbReference type="EMBL" id="MDI9866966.1"/>
    </source>
</evidence>
<evidence type="ECO:0000256" key="4">
    <source>
        <dbReference type="ARBA" id="ARBA00023002"/>
    </source>
</evidence>
<evidence type="ECO:0000259" key="5">
    <source>
        <dbReference type="Pfam" id="PF00174"/>
    </source>
</evidence>
<dbReference type="SUPFAM" id="SSF81296">
    <property type="entry name" value="E set domains"/>
    <property type="match status" value="1"/>
</dbReference>
<name>A0ABT6YV18_9BACT</name>
<feature type="domain" description="Moybdenum cofactor oxidoreductase dimerisation" evidence="6">
    <location>
        <begin position="284"/>
        <end position="394"/>
    </location>
</feature>
<dbReference type="InterPro" id="IPR000572">
    <property type="entry name" value="OxRdtase_Mopterin-bd_dom"/>
</dbReference>
<keyword evidence="3" id="KW-0479">Metal-binding</keyword>
<feature type="domain" description="Oxidoreductase molybdopterin-binding" evidence="5">
    <location>
        <begin position="103"/>
        <end position="262"/>
    </location>
</feature>
<dbReference type="NCBIfam" id="TIGR04555">
    <property type="entry name" value="sulfite_DH_soxC"/>
    <property type="match status" value="1"/>
</dbReference>
<keyword evidence="2" id="KW-0500">Molybdenum</keyword>
<evidence type="ECO:0000313" key="8">
    <source>
        <dbReference type="Proteomes" id="UP001236569"/>
    </source>
</evidence>
<dbReference type="SUPFAM" id="SSF56524">
    <property type="entry name" value="Oxidoreductase molybdopterin-binding domain"/>
    <property type="match status" value="1"/>
</dbReference>
<dbReference type="InterPro" id="IPR036374">
    <property type="entry name" value="OxRdtase_Mopterin-bd_sf"/>
</dbReference>
<dbReference type="InterPro" id="IPR030835">
    <property type="entry name" value="Sulfite_DH_SoxC"/>
</dbReference>
<dbReference type="Gene3D" id="2.60.40.650">
    <property type="match status" value="1"/>
</dbReference>
<keyword evidence="4 7" id="KW-0560">Oxidoreductase</keyword>
<accession>A0ABT6YV18</accession>
<dbReference type="Pfam" id="PF00174">
    <property type="entry name" value="Oxidored_molyb"/>
    <property type="match status" value="1"/>
</dbReference>
<dbReference type="EMBL" id="JASHID010000022">
    <property type="protein sequence ID" value="MDI9866966.1"/>
    <property type="molecule type" value="Genomic_DNA"/>
</dbReference>
<evidence type="ECO:0000256" key="2">
    <source>
        <dbReference type="ARBA" id="ARBA00022505"/>
    </source>
</evidence>
<evidence type="ECO:0000256" key="3">
    <source>
        <dbReference type="ARBA" id="ARBA00022723"/>
    </source>
</evidence>
<dbReference type="Proteomes" id="UP001236569">
    <property type="component" value="Unassembled WGS sequence"/>
</dbReference>
<dbReference type="Pfam" id="PF03404">
    <property type="entry name" value="Mo-co_dimer"/>
    <property type="match status" value="1"/>
</dbReference>
<dbReference type="GO" id="GO:0050310">
    <property type="term" value="F:sulfite dehydrogenase activity"/>
    <property type="evidence" value="ECO:0007669"/>
    <property type="project" value="UniProtKB-EC"/>
</dbReference>
<reference evidence="7 8" key="1">
    <citation type="submission" date="2023-05" db="EMBL/GenBank/DDBJ databases">
        <title>Novel species of genus Flectobacillus isolated from stream in China.</title>
        <authorList>
            <person name="Lu H."/>
        </authorList>
    </citation>
    <scope>NUCLEOTIDE SEQUENCE [LARGE SCALE GENOMIC DNA]</scope>
    <source>
        <strain evidence="7 8">DC10W</strain>
    </source>
</reference>
<dbReference type="PRINTS" id="PR00407">
    <property type="entry name" value="EUMOPTERIN"/>
</dbReference>
<proteinExistence type="predicted"/>
<sequence>MQEQDRIIEISQTFPKTVSRRKLLGGMLTTAVAITQSANGQTIQKGLNDEDPTKVTGTLPAEVGTRSPFVKSVKKPSDISSRSPLQDFYGFITPSDLHFERHHGGVPLINPQKHELIIHGLVEKPLKFSLADLKRFPSVSRIAFLECSGNFRTGKETMTPQEIAGLTSQSEWTGVKLSTLFREVGVKPQAKWFLAEGGDSAVMTRSIPVAKGWEDAIIAYGQNGEPVRPEQGFPFRLFLPGWEGNTSVKWLRRIELSDEPFMTREETSKYTEAIKDGKIRMFSFDIDARSIITFPSYPQSIEKGWIEIKGLAWSGRGKVLKVEVSTNAGKTWQVANIQEPVLDKAHVRFRYLWKWNGEETEIMSRITDETGYTQPTFQQLVEARGSEMGGYHLNPITAWQIKKDGRVLLKPENLRS</sequence>
<protein>
    <submittedName>
        <fullName evidence="7">Sulfite dehydrogenase</fullName>
        <ecNumber evidence="7">1.8.2.1</ecNumber>
    </submittedName>
</protein>
<comment type="caution">
    <text evidence="7">The sequence shown here is derived from an EMBL/GenBank/DDBJ whole genome shotgun (WGS) entry which is preliminary data.</text>
</comment>
<keyword evidence="8" id="KW-1185">Reference proteome</keyword>
<organism evidence="7 8">
    <name type="scientific">Flectobacillus longus</name>
    <dbReference type="NCBI Taxonomy" id="2984207"/>
    <lineage>
        <taxon>Bacteria</taxon>
        <taxon>Pseudomonadati</taxon>
        <taxon>Bacteroidota</taxon>
        <taxon>Cytophagia</taxon>
        <taxon>Cytophagales</taxon>
        <taxon>Flectobacillaceae</taxon>
        <taxon>Flectobacillus</taxon>
    </lineage>
</organism>
<dbReference type="InterPro" id="IPR014756">
    <property type="entry name" value="Ig_E-set"/>
</dbReference>
<dbReference type="PANTHER" id="PTHR19372:SF7">
    <property type="entry name" value="SULFITE OXIDASE, MITOCHONDRIAL"/>
    <property type="match status" value="1"/>
</dbReference>
<comment type="cofactor">
    <cofactor evidence="1">
        <name>Mo-molybdopterin</name>
        <dbReference type="ChEBI" id="CHEBI:71302"/>
    </cofactor>
</comment>